<dbReference type="Proteomes" id="UP000887569">
    <property type="component" value="Unplaced"/>
</dbReference>
<proteinExistence type="predicted"/>
<dbReference type="WBParaSite" id="PgE012_g005_t04">
    <property type="protein sequence ID" value="PgE012_g005_t04"/>
    <property type="gene ID" value="PgE012_g005"/>
</dbReference>
<evidence type="ECO:0000256" key="1">
    <source>
        <dbReference type="SAM" id="Phobius"/>
    </source>
</evidence>
<keyword evidence="2" id="KW-1185">Reference proteome</keyword>
<protein>
    <submittedName>
        <fullName evidence="3 4">Secreted protein</fullName>
    </submittedName>
</protein>
<evidence type="ECO:0000313" key="3">
    <source>
        <dbReference type="WBParaSite" id="PgE012_g005_t03"/>
    </source>
</evidence>
<keyword evidence="1" id="KW-0812">Transmembrane</keyword>
<reference evidence="3 4" key="1">
    <citation type="submission" date="2022-11" db="UniProtKB">
        <authorList>
            <consortium name="WormBaseParasite"/>
        </authorList>
    </citation>
    <scope>IDENTIFICATION</scope>
</reference>
<feature type="transmembrane region" description="Helical" evidence="1">
    <location>
        <begin position="6"/>
        <end position="25"/>
    </location>
</feature>
<organism evidence="2 3">
    <name type="scientific">Parascaris univalens</name>
    <name type="common">Nematode worm</name>
    <dbReference type="NCBI Taxonomy" id="6257"/>
    <lineage>
        <taxon>Eukaryota</taxon>
        <taxon>Metazoa</taxon>
        <taxon>Ecdysozoa</taxon>
        <taxon>Nematoda</taxon>
        <taxon>Chromadorea</taxon>
        <taxon>Rhabditida</taxon>
        <taxon>Spirurina</taxon>
        <taxon>Ascaridomorpha</taxon>
        <taxon>Ascaridoidea</taxon>
        <taxon>Ascarididae</taxon>
        <taxon>Parascaris</taxon>
    </lineage>
</organism>
<evidence type="ECO:0000313" key="2">
    <source>
        <dbReference type="Proteomes" id="UP000887569"/>
    </source>
</evidence>
<keyword evidence="1" id="KW-0472">Membrane</keyword>
<dbReference type="AlphaFoldDB" id="A0A914ZX25"/>
<dbReference type="WBParaSite" id="PgE012_g005_t03">
    <property type="protein sequence ID" value="PgE012_g005_t03"/>
    <property type="gene ID" value="PgE012_g005"/>
</dbReference>
<accession>A0A914ZX25</accession>
<evidence type="ECO:0000313" key="4">
    <source>
        <dbReference type="WBParaSite" id="PgE012_g005_t04"/>
    </source>
</evidence>
<sequence>MQSRLAMSGLSLCLITITLLWISVVTRRRRIMLAASHFERMANERLLREQQRQLCERRAVAIQVAMPKYRVLRGVVQCANSDTLCRQHAMQMCVW</sequence>
<name>A0A914ZX25_PARUN</name>
<keyword evidence="1" id="KW-1133">Transmembrane helix</keyword>